<dbReference type="PROSITE" id="PS51826">
    <property type="entry name" value="PSBD"/>
    <property type="match status" value="1"/>
</dbReference>
<feature type="domain" description="Lipoyl-binding" evidence="8">
    <location>
        <begin position="2"/>
        <end position="77"/>
    </location>
</feature>
<accession>A0ABS0LLG2</accession>
<dbReference type="InterPro" id="IPR023213">
    <property type="entry name" value="CAT-like_dom_sf"/>
</dbReference>
<feature type="domain" description="Peripheral subunit-binding (PSBD)" evidence="9">
    <location>
        <begin position="127"/>
        <end position="164"/>
    </location>
</feature>
<comment type="cofactor">
    <cofactor evidence="1 6">
        <name>(R)-lipoate</name>
        <dbReference type="ChEBI" id="CHEBI:83088"/>
    </cofactor>
</comment>
<proteinExistence type="inferred from homology"/>
<dbReference type="InterPro" id="IPR004167">
    <property type="entry name" value="PSBD"/>
</dbReference>
<feature type="compositionally biased region" description="Acidic residues" evidence="7">
    <location>
        <begin position="80"/>
        <end position="101"/>
    </location>
</feature>
<dbReference type="SUPFAM" id="SSF51230">
    <property type="entry name" value="Single hybrid motif"/>
    <property type="match status" value="1"/>
</dbReference>
<dbReference type="RefSeq" id="WP_197105125.1">
    <property type="nucleotide sequence ID" value="NZ_JACCEL010000028.1"/>
</dbReference>
<keyword evidence="11" id="KW-1185">Reference proteome</keyword>
<dbReference type="Gene3D" id="4.10.320.10">
    <property type="entry name" value="E3-binding domain"/>
    <property type="match status" value="1"/>
</dbReference>
<dbReference type="Pfam" id="PF02817">
    <property type="entry name" value="E3_binding"/>
    <property type="match status" value="1"/>
</dbReference>
<evidence type="ECO:0000256" key="6">
    <source>
        <dbReference type="RuleBase" id="RU003423"/>
    </source>
</evidence>
<dbReference type="EC" id="2.3.1.-" evidence="6"/>
<dbReference type="InterPro" id="IPR011053">
    <property type="entry name" value="Single_hybrid_motif"/>
</dbReference>
<dbReference type="Pfam" id="PF00364">
    <property type="entry name" value="Biotin_lipoyl"/>
    <property type="match status" value="1"/>
</dbReference>
<gene>
    <name evidence="10" type="ORF">HYQ42_09855</name>
</gene>
<dbReference type="PROSITE" id="PS50968">
    <property type="entry name" value="BIOTINYL_LIPOYL"/>
    <property type="match status" value="1"/>
</dbReference>
<evidence type="ECO:0000256" key="1">
    <source>
        <dbReference type="ARBA" id="ARBA00001938"/>
    </source>
</evidence>
<evidence type="ECO:0000259" key="8">
    <source>
        <dbReference type="PROSITE" id="PS50968"/>
    </source>
</evidence>
<dbReference type="SUPFAM" id="SSF52777">
    <property type="entry name" value="CoA-dependent acyltransferases"/>
    <property type="match status" value="1"/>
</dbReference>
<evidence type="ECO:0000256" key="7">
    <source>
        <dbReference type="SAM" id="MobiDB-lite"/>
    </source>
</evidence>
<evidence type="ECO:0000256" key="2">
    <source>
        <dbReference type="ARBA" id="ARBA00007317"/>
    </source>
</evidence>
<evidence type="ECO:0000256" key="5">
    <source>
        <dbReference type="ARBA" id="ARBA00023315"/>
    </source>
</evidence>
<comment type="similarity">
    <text evidence="2 6">Belongs to the 2-oxoacid dehydrogenase family.</text>
</comment>
<dbReference type="PANTHER" id="PTHR43178:SF5">
    <property type="entry name" value="LIPOAMIDE ACYLTRANSFERASE COMPONENT OF BRANCHED-CHAIN ALPHA-KETO ACID DEHYDROGENASE COMPLEX, MITOCHONDRIAL"/>
    <property type="match status" value="1"/>
</dbReference>
<evidence type="ECO:0000313" key="10">
    <source>
        <dbReference type="EMBL" id="MBG9979088.1"/>
    </source>
</evidence>
<reference evidence="10 11" key="1">
    <citation type="submission" date="2020-07" db="EMBL/GenBank/DDBJ databases">
        <title>Facklamia lactis sp. nov., isolated from raw milk.</title>
        <authorList>
            <person name="Doll E.V."/>
            <person name="Huptas C."/>
            <person name="Staib L."/>
            <person name="Wenning M."/>
            <person name="Scherer S."/>
        </authorList>
    </citation>
    <scope>NUCLEOTIDE SEQUENCE [LARGE SCALE GENOMIC DNA]</scope>
    <source>
        <strain evidence="10 11">DSM 104272</strain>
    </source>
</reference>
<sequence>MAKNIVMPTLGLTMTEGTIETLYFNEGDAINTGDVIAEISSEKLSSPVESPVSGTILKINVQEGDVLPIKEVIAIVGEEGEEVASDEQDKDVPDVPEEASEEVSSASTKEETSSKPRNQGSDGERIFATPLARKMAEEKGIDLSDVNGTGGNHRITRLDIDRYVPSEKVVSSVQSKDTATWGIGLSGMRKTIAQRMMESVQTTAQVTNHRKVDITNLMAFRKEIKEKVSRPLNKGELSINTLVTRAVILALQENRELNAWYHNGIHEVQEAIHIGMATDIEEGLVVPVIREADQMTLSQLGSTIASVASQARNGSLPGDLYSGSTFTITNLGGANIEYFTPIINLPEVAILGVGTLSDELALDTEGTVTVHQKLPLSLTYDHQIIDGAPASRFLETVSEYLNDPYRLML</sequence>
<evidence type="ECO:0000313" key="11">
    <source>
        <dbReference type="Proteomes" id="UP000823401"/>
    </source>
</evidence>
<comment type="caution">
    <text evidence="10">The sequence shown here is derived from an EMBL/GenBank/DDBJ whole genome shotgun (WGS) entry which is preliminary data.</text>
</comment>
<protein>
    <recommendedName>
        <fullName evidence="6">Dihydrolipoamide acetyltransferase component of pyruvate dehydrogenase complex</fullName>
        <ecNumber evidence="6">2.3.1.-</ecNumber>
    </recommendedName>
</protein>
<evidence type="ECO:0000256" key="3">
    <source>
        <dbReference type="ARBA" id="ARBA00022679"/>
    </source>
</evidence>
<dbReference type="InterPro" id="IPR050743">
    <property type="entry name" value="2-oxoacid_DH_E2_comp"/>
</dbReference>
<dbReference type="Pfam" id="PF00198">
    <property type="entry name" value="2-oxoacid_dh"/>
    <property type="match status" value="1"/>
</dbReference>
<keyword evidence="4 6" id="KW-0450">Lipoyl</keyword>
<dbReference type="InterPro" id="IPR001078">
    <property type="entry name" value="2-oxoacid_DH_actylTfrase"/>
</dbReference>
<dbReference type="EMBL" id="JACCEL010000028">
    <property type="protein sequence ID" value="MBG9979088.1"/>
    <property type="molecule type" value="Genomic_DNA"/>
</dbReference>
<organism evidence="10 11">
    <name type="scientific">Ruoffia tabacinasalis</name>
    <dbReference type="NCBI Taxonomy" id="87458"/>
    <lineage>
        <taxon>Bacteria</taxon>
        <taxon>Bacillati</taxon>
        <taxon>Bacillota</taxon>
        <taxon>Bacilli</taxon>
        <taxon>Lactobacillales</taxon>
        <taxon>Aerococcaceae</taxon>
        <taxon>Ruoffia</taxon>
    </lineage>
</organism>
<dbReference type="Gene3D" id="3.30.559.10">
    <property type="entry name" value="Chloramphenicol acetyltransferase-like domain"/>
    <property type="match status" value="1"/>
</dbReference>
<evidence type="ECO:0000259" key="9">
    <source>
        <dbReference type="PROSITE" id="PS51826"/>
    </source>
</evidence>
<dbReference type="InterPro" id="IPR036625">
    <property type="entry name" value="E3-bd_dom_sf"/>
</dbReference>
<dbReference type="CDD" id="cd06849">
    <property type="entry name" value="lipoyl_domain"/>
    <property type="match status" value="1"/>
</dbReference>
<dbReference type="Proteomes" id="UP000823401">
    <property type="component" value="Unassembled WGS sequence"/>
</dbReference>
<keyword evidence="5 6" id="KW-0012">Acyltransferase</keyword>
<evidence type="ECO:0000256" key="4">
    <source>
        <dbReference type="ARBA" id="ARBA00022823"/>
    </source>
</evidence>
<feature type="region of interest" description="Disordered" evidence="7">
    <location>
        <begin position="80"/>
        <end position="125"/>
    </location>
</feature>
<name>A0ABS0LLG2_9LACT</name>
<dbReference type="SUPFAM" id="SSF47005">
    <property type="entry name" value="Peripheral subunit-binding domain of 2-oxo acid dehydrogenase complex"/>
    <property type="match status" value="1"/>
</dbReference>
<dbReference type="PANTHER" id="PTHR43178">
    <property type="entry name" value="DIHYDROLIPOAMIDE ACETYLTRANSFERASE COMPONENT OF PYRUVATE DEHYDROGENASE COMPLEX"/>
    <property type="match status" value="1"/>
</dbReference>
<keyword evidence="3 6" id="KW-0808">Transferase</keyword>
<dbReference type="InterPro" id="IPR000089">
    <property type="entry name" value="Biotin_lipoyl"/>
</dbReference>
<dbReference type="Gene3D" id="2.40.50.100">
    <property type="match status" value="1"/>
</dbReference>